<feature type="region of interest" description="Disordered" evidence="1">
    <location>
        <begin position="233"/>
        <end position="283"/>
    </location>
</feature>
<dbReference type="PANTHER" id="PTHR43830">
    <property type="entry name" value="PROTEIN PSP1"/>
    <property type="match status" value="1"/>
</dbReference>
<reference evidence="3 4" key="1">
    <citation type="submission" date="2024-03" db="EMBL/GenBank/DDBJ databases">
        <title>A Dehalogenimonas Isolated from Estuarine Sediments Dihaloeliminates Chlorinated Alkanes.</title>
        <authorList>
            <person name="Yang Y."/>
            <person name="Wang H."/>
        </authorList>
    </citation>
    <scope>NUCLEOTIDE SEQUENCE [LARGE SCALE GENOMIC DNA]</scope>
    <source>
        <strain evidence="3 4">W</strain>
    </source>
</reference>
<evidence type="ECO:0000259" key="2">
    <source>
        <dbReference type="PROSITE" id="PS51411"/>
    </source>
</evidence>
<sequence>MPDVVDIRFKKAGKAYTFDCAEFTLKQGDLAVVETVRGLEVGKVIAVRAQEGETQLESPLKPVIRLATDEDMTHKHHICQSESQALEACREQVSRLNLPMKCLGAEYNLDESHVTIFFSAEGRIDFRELVRELGRQLHVRVELRQIGPRDEAKLLGGFGRCGREFCCSSYLSEFEPVSIKMAKEQNLPLNPLKISGVCGRLLCCLGHEYEVYRQLNQERAACACQAIEAKPMPVQPSRRPVRTAEPEKDLPNITDDDNTLDIIVSPLKEPEATRPPRRRRRKR</sequence>
<organism evidence="3 4">
    <name type="scientific">Candidatus Dehalogenimonas loeffleri</name>
    <dbReference type="NCBI Taxonomy" id="3127115"/>
    <lineage>
        <taxon>Bacteria</taxon>
        <taxon>Bacillati</taxon>
        <taxon>Chloroflexota</taxon>
        <taxon>Dehalococcoidia</taxon>
        <taxon>Dehalococcoidales</taxon>
        <taxon>Dehalococcoidaceae</taxon>
        <taxon>Dehalogenimonas</taxon>
    </lineage>
</organism>
<dbReference type="Pfam" id="PF04468">
    <property type="entry name" value="PSP1"/>
    <property type="match status" value="1"/>
</dbReference>
<evidence type="ECO:0000313" key="3">
    <source>
        <dbReference type="EMBL" id="WWX25237.1"/>
    </source>
</evidence>
<dbReference type="PANTHER" id="PTHR43830:SF3">
    <property type="entry name" value="PROTEIN PSP1"/>
    <property type="match status" value="1"/>
</dbReference>
<accession>A0ABZ2J2Y7</accession>
<dbReference type="Proteomes" id="UP001375370">
    <property type="component" value="Chromosome"/>
</dbReference>
<evidence type="ECO:0000256" key="1">
    <source>
        <dbReference type="SAM" id="MobiDB-lite"/>
    </source>
</evidence>
<dbReference type="InterPro" id="IPR047767">
    <property type="entry name" value="PSP1-like"/>
</dbReference>
<protein>
    <submittedName>
        <fullName evidence="3">Regulatory iron-sulfur-containing complex subunit RicT</fullName>
    </submittedName>
</protein>
<keyword evidence="4" id="KW-1185">Reference proteome</keyword>
<name>A0ABZ2J2Y7_9CHLR</name>
<dbReference type="EMBL" id="CP146612">
    <property type="protein sequence ID" value="WWX25237.1"/>
    <property type="molecule type" value="Genomic_DNA"/>
</dbReference>
<dbReference type="RefSeq" id="WP_338737377.1">
    <property type="nucleotide sequence ID" value="NZ_CP146612.1"/>
</dbReference>
<proteinExistence type="predicted"/>
<dbReference type="InterPro" id="IPR007557">
    <property type="entry name" value="PSP1_C"/>
</dbReference>
<evidence type="ECO:0000313" key="4">
    <source>
        <dbReference type="Proteomes" id="UP001375370"/>
    </source>
</evidence>
<dbReference type="NCBIfam" id="NF041131">
    <property type="entry name" value="RicT_YaaT_fam"/>
    <property type="match status" value="1"/>
</dbReference>
<dbReference type="PROSITE" id="PS51411">
    <property type="entry name" value="PSP1_C"/>
    <property type="match status" value="1"/>
</dbReference>
<gene>
    <name evidence="3" type="primary">ricT</name>
    <name evidence="3" type="ORF">V8247_08260</name>
</gene>
<feature type="domain" description="PSP1 C-terminal" evidence="2">
    <location>
        <begin position="61"/>
        <end position="146"/>
    </location>
</feature>